<dbReference type="InterPro" id="IPR007110">
    <property type="entry name" value="Ig-like_dom"/>
</dbReference>
<dbReference type="EMBL" id="HAEB01011576">
    <property type="protein sequence ID" value="SBQ58103.1"/>
    <property type="molecule type" value="Transcribed_RNA"/>
</dbReference>
<evidence type="ECO:0000256" key="2">
    <source>
        <dbReference type="ARBA" id="ARBA00022475"/>
    </source>
</evidence>
<organism evidence="14">
    <name type="scientific">Nothobranchius korthausae</name>
    <dbReference type="NCBI Taxonomy" id="1143690"/>
    <lineage>
        <taxon>Eukaryota</taxon>
        <taxon>Metazoa</taxon>
        <taxon>Chordata</taxon>
        <taxon>Craniata</taxon>
        <taxon>Vertebrata</taxon>
        <taxon>Euteleostomi</taxon>
        <taxon>Actinopterygii</taxon>
        <taxon>Neopterygii</taxon>
        <taxon>Teleostei</taxon>
        <taxon>Neoteleostei</taxon>
        <taxon>Acanthomorphata</taxon>
        <taxon>Ovalentaria</taxon>
        <taxon>Atherinomorphae</taxon>
        <taxon>Cyprinodontiformes</taxon>
        <taxon>Nothobranchiidae</taxon>
        <taxon>Nothobranchius</taxon>
    </lineage>
</organism>
<evidence type="ECO:0000256" key="4">
    <source>
        <dbReference type="ARBA" id="ARBA00022729"/>
    </source>
</evidence>
<keyword evidence="7" id="KW-1015">Disulfide bond</keyword>
<sequence length="492" mass="57023">MFQGDRFLLLPCEFHTFDLQNATVVWIRQDLTPSTVHQRQAEEDQLKDQNQLYRGRTSMKADALVSGDLSLNLTNLQLSDSGTYTCSVTDFSGELSRTHLDLKVKERFPSWTIAVYVLLVAVVLVLLWSLLSHFQYRFVPGYRTDVEVESGAESVLLPCRSTVHLPEGAQVVWRDHNHYKVHVLRTGSDGAEEQLPFYKNRTTMNEELLRSGDFSLTLDHPTRADTDTYTCTVSTRRKKILMRRKVRLQVKVQQVAVESGAESVLLPCEISADLPEDTKVEWRDSDDWLVHEYWNRLDQFTEQYWFYRTRTRMNEDLLSTGDLSLTLQHPTYQDRNTFTCTVYSSQGTILMMKQVELQVKDYQVEVEEGAESVVLPFKTTPELLRDIRLMWWRFHPGPVLLMHEGSNQLQNHRIRMNEDRLRTGDLSLTLKNPTEKDYGSYRCGVWRRGTLLVWTTILLTAKGRVQVSPGSEDIWTRRSSIDMTPLISDQSD</sequence>
<dbReference type="GO" id="GO:0042130">
    <property type="term" value="P:negative regulation of T cell proliferation"/>
    <property type="evidence" value="ECO:0007669"/>
    <property type="project" value="TreeGrafter"/>
</dbReference>
<evidence type="ECO:0000313" key="13">
    <source>
        <dbReference type="EMBL" id="SBQ48576.1"/>
    </source>
</evidence>
<dbReference type="GO" id="GO:0007166">
    <property type="term" value="P:cell surface receptor signaling pathway"/>
    <property type="evidence" value="ECO:0007669"/>
    <property type="project" value="TreeGrafter"/>
</dbReference>
<evidence type="ECO:0000313" key="14">
    <source>
        <dbReference type="EMBL" id="SBQ58103.1"/>
    </source>
</evidence>
<evidence type="ECO:0000256" key="7">
    <source>
        <dbReference type="ARBA" id="ARBA00023157"/>
    </source>
</evidence>
<evidence type="ECO:0000256" key="9">
    <source>
        <dbReference type="ARBA" id="ARBA00023180"/>
    </source>
</evidence>
<dbReference type="InterPro" id="IPR013106">
    <property type="entry name" value="Ig_V-set"/>
</dbReference>
<dbReference type="GO" id="GO:0006955">
    <property type="term" value="P:immune response"/>
    <property type="evidence" value="ECO:0007669"/>
    <property type="project" value="TreeGrafter"/>
</dbReference>
<dbReference type="SMART" id="SM00406">
    <property type="entry name" value="IGv"/>
    <property type="match status" value="3"/>
</dbReference>
<name>A0A1A8FH06_9TELE</name>
<dbReference type="InterPro" id="IPR013783">
    <property type="entry name" value="Ig-like_fold"/>
</dbReference>
<gene>
    <name evidence="14" type="primary">CU855820.1</name>
    <name evidence="13" type="synonym">Nfu_g_1_025198</name>
</gene>
<keyword evidence="5 11" id="KW-1133">Transmembrane helix</keyword>
<dbReference type="PANTHER" id="PTHR25466">
    <property type="entry name" value="T-LYMPHOCYTE ACTIVATION ANTIGEN"/>
    <property type="match status" value="1"/>
</dbReference>
<keyword evidence="9" id="KW-0325">Glycoprotein</keyword>
<dbReference type="GO" id="GO:0031295">
    <property type="term" value="P:T cell costimulation"/>
    <property type="evidence" value="ECO:0007669"/>
    <property type="project" value="TreeGrafter"/>
</dbReference>
<evidence type="ECO:0000256" key="3">
    <source>
        <dbReference type="ARBA" id="ARBA00022692"/>
    </source>
</evidence>
<reference evidence="14" key="1">
    <citation type="submission" date="2016-05" db="EMBL/GenBank/DDBJ databases">
        <authorList>
            <person name="Lavstsen T."/>
            <person name="Jespersen J.S."/>
        </authorList>
    </citation>
    <scope>NUCLEOTIDE SEQUENCE</scope>
    <source>
        <tissue evidence="14">Brain</tissue>
    </source>
</reference>
<dbReference type="SUPFAM" id="SSF48726">
    <property type="entry name" value="Immunoglobulin"/>
    <property type="match status" value="4"/>
</dbReference>
<dbReference type="Gene3D" id="2.60.40.10">
    <property type="entry name" value="Immunoglobulins"/>
    <property type="match status" value="4"/>
</dbReference>
<evidence type="ECO:0000259" key="12">
    <source>
        <dbReference type="PROSITE" id="PS50835"/>
    </source>
</evidence>
<evidence type="ECO:0000256" key="1">
    <source>
        <dbReference type="ARBA" id="ARBA00004251"/>
    </source>
</evidence>
<evidence type="ECO:0000256" key="10">
    <source>
        <dbReference type="ARBA" id="ARBA00023319"/>
    </source>
</evidence>
<dbReference type="SMART" id="SM00409">
    <property type="entry name" value="IG"/>
    <property type="match status" value="4"/>
</dbReference>
<dbReference type="PANTHER" id="PTHR25466:SF14">
    <property type="entry name" value="BUTYROPHILIN SUBFAMILY 2 MEMBER A2-LIKE-RELATED"/>
    <property type="match status" value="1"/>
</dbReference>
<evidence type="ECO:0000256" key="5">
    <source>
        <dbReference type="ARBA" id="ARBA00022989"/>
    </source>
</evidence>
<dbReference type="InterPro" id="IPR003599">
    <property type="entry name" value="Ig_sub"/>
</dbReference>
<accession>A0A1A8FH06</accession>
<comment type="subcellular location">
    <subcellularLocation>
        <location evidence="1">Cell membrane</location>
        <topology evidence="1">Single-pass type I membrane protein</topology>
    </subcellularLocation>
</comment>
<evidence type="ECO:0000256" key="8">
    <source>
        <dbReference type="ARBA" id="ARBA00023170"/>
    </source>
</evidence>
<dbReference type="EMBL" id="HAEB01002049">
    <property type="protein sequence ID" value="SBQ48576.1"/>
    <property type="molecule type" value="Transcribed_RNA"/>
</dbReference>
<dbReference type="GO" id="GO:0071222">
    <property type="term" value="P:cellular response to lipopolysaccharide"/>
    <property type="evidence" value="ECO:0007669"/>
    <property type="project" value="TreeGrafter"/>
</dbReference>
<keyword evidence="8" id="KW-0675">Receptor</keyword>
<dbReference type="InterPro" id="IPR036179">
    <property type="entry name" value="Ig-like_dom_sf"/>
</dbReference>
<keyword evidence="4" id="KW-0732">Signal</keyword>
<evidence type="ECO:0000256" key="6">
    <source>
        <dbReference type="ARBA" id="ARBA00023136"/>
    </source>
</evidence>
<keyword evidence="6 11" id="KW-0472">Membrane</keyword>
<dbReference type="GO" id="GO:0042102">
    <property type="term" value="P:positive regulation of T cell proliferation"/>
    <property type="evidence" value="ECO:0007669"/>
    <property type="project" value="TreeGrafter"/>
</dbReference>
<feature type="domain" description="Ig-like" evidence="12">
    <location>
        <begin position="1"/>
        <end position="96"/>
    </location>
</feature>
<keyword evidence="2" id="KW-1003">Cell membrane</keyword>
<evidence type="ECO:0000256" key="11">
    <source>
        <dbReference type="SAM" id="Phobius"/>
    </source>
</evidence>
<dbReference type="GO" id="GO:0009897">
    <property type="term" value="C:external side of plasma membrane"/>
    <property type="evidence" value="ECO:0007669"/>
    <property type="project" value="TreeGrafter"/>
</dbReference>
<keyword evidence="3 11" id="KW-0812">Transmembrane</keyword>
<dbReference type="PROSITE" id="PS50835">
    <property type="entry name" value="IG_LIKE"/>
    <property type="match status" value="3"/>
</dbReference>
<dbReference type="InterPro" id="IPR051713">
    <property type="entry name" value="T-cell_Activation_Regulation"/>
</dbReference>
<reference evidence="14" key="2">
    <citation type="submission" date="2016-06" db="EMBL/GenBank/DDBJ databases">
        <title>The genome of a short-lived fish provides insights into sex chromosome evolution and the genetic control of aging.</title>
        <authorList>
            <person name="Reichwald K."/>
            <person name="Felder M."/>
            <person name="Petzold A."/>
            <person name="Koch P."/>
            <person name="Groth M."/>
            <person name="Platzer M."/>
        </authorList>
    </citation>
    <scope>NUCLEOTIDE SEQUENCE</scope>
    <source>
        <tissue evidence="14">Brain</tissue>
    </source>
</reference>
<feature type="domain" description="Ig-like" evidence="12">
    <location>
        <begin position="244"/>
        <end position="356"/>
    </location>
</feature>
<proteinExistence type="predicted"/>
<protein>
    <recommendedName>
        <fullName evidence="12">Ig-like domain-containing protein</fullName>
    </recommendedName>
</protein>
<keyword evidence="10" id="KW-0393">Immunoglobulin domain</keyword>
<feature type="transmembrane region" description="Helical" evidence="11">
    <location>
        <begin position="113"/>
        <end position="131"/>
    </location>
</feature>
<feature type="domain" description="Ig-like" evidence="12">
    <location>
        <begin position="140"/>
        <end position="241"/>
    </location>
</feature>
<dbReference type="AlphaFoldDB" id="A0A1A8FH06"/>
<dbReference type="Pfam" id="PF07686">
    <property type="entry name" value="V-set"/>
    <property type="match status" value="2"/>
</dbReference>